<dbReference type="PATRIC" id="fig|1396.433.peg.927"/>
<name>A0A0G8BV93_9BACI</name>
<dbReference type="RefSeq" id="WP_046960296.1">
    <property type="nucleotide sequence ID" value="NZ_JARMPN010000076.1"/>
</dbReference>
<comment type="caution">
    <text evidence="1">The sequence shown here is derived from an EMBL/GenBank/DDBJ whole genome shotgun (WGS) entry which is preliminary data.</text>
</comment>
<dbReference type="AlphaFoldDB" id="A0A0G8BV93"/>
<dbReference type="InterPro" id="IPR011990">
    <property type="entry name" value="TPR-like_helical_dom_sf"/>
</dbReference>
<accession>A0A0G8BV93</accession>
<sequence length="364" mass="43029">MNVQLKGHEQINHLLNEWYQEIRARHVDAAQLLKQEIENKIQDIEENQTILLYYSLLDFRHQYLVDSLSISKDSFKQCDAYETPTDDFLSYYYHFFKAIHSNVTGNHSLARIHFDKAESLLSTIPDEIEYAEFHYELAVFYCHTHKSILCINHVMKAKDIFSKHMGYELKVAFCNNLYGLACTHLREWELAEEHYISAMDAFQKENLEYNILIVRHNLGFMYATQNLSELALRYLSEVNQKLPSDYKALFIEAREHYKLGENQLAQELIEKGLRLSTQLCIEGYIHHFNILEKMNLNSCASDVEKAILEGISYFEREELYEYINEYTEKLATQFYKENNHVKASYYFYEASKASEKKFKKGALK</sequence>
<gene>
    <name evidence="1" type="ORF">B4147_0164</name>
</gene>
<evidence type="ECO:0000313" key="1">
    <source>
        <dbReference type="EMBL" id="KKZ90801.1"/>
    </source>
</evidence>
<organism evidence="1 2">
    <name type="scientific">Bacillus wiedmannii</name>
    <dbReference type="NCBI Taxonomy" id="1890302"/>
    <lineage>
        <taxon>Bacteria</taxon>
        <taxon>Bacillati</taxon>
        <taxon>Bacillota</taxon>
        <taxon>Bacilli</taxon>
        <taxon>Bacillales</taxon>
        <taxon>Bacillaceae</taxon>
        <taxon>Bacillus</taxon>
        <taxon>Bacillus cereus group</taxon>
    </lineage>
</organism>
<reference evidence="2" key="2">
    <citation type="submission" date="2015-04" db="EMBL/GenBank/DDBJ databases">
        <title>Draft Genome Sequences of Eight Spore-Forming Food Isolates of Bacillus cereus Genome sequencing.</title>
        <authorList>
            <person name="Krawcyk A.O."/>
            <person name="de Jong A."/>
            <person name="Eijlander R.T."/>
            <person name="Berendsen E.M."/>
            <person name="Holsappel S."/>
            <person name="Wells-Bennik M."/>
            <person name="Kuipers O.P."/>
        </authorList>
    </citation>
    <scope>NUCLEOTIDE SEQUENCE [LARGE SCALE GENOMIC DNA]</scope>
    <source>
        <strain evidence="2">B4147</strain>
    </source>
</reference>
<protein>
    <submittedName>
        <fullName evidence="1">Uncharacterized protein</fullName>
    </submittedName>
</protein>
<reference evidence="1 2" key="1">
    <citation type="journal article" date="2015" name="Genome Announc.">
        <title>Next-Generation Whole-Genome Sequencing of Eight Strains of Bacillus cereus, Isolated from Food.</title>
        <authorList>
            <person name="Krawczyk A.O."/>
            <person name="de Jong A."/>
            <person name="Eijlander R.T."/>
            <person name="Berendsen E.M."/>
            <person name="Holsappel S."/>
            <person name="Wells-Bennik M.H."/>
            <person name="Kuipers O.P."/>
        </authorList>
    </citation>
    <scope>NUCLEOTIDE SEQUENCE [LARGE SCALE GENOMIC DNA]</scope>
    <source>
        <strain evidence="1 2">B4147</strain>
    </source>
</reference>
<dbReference type="Proteomes" id="UP000035350">
    <property type="component" value="Unassembled WGS sequence"/>
</dbReference>
<dbReference type="EMBL" id="LCYN01000039">
    <property type="protein sequence ID" value="KKZ90801.1"/>
    <property type="molecule type" value="Genomic_DNA"/>
</dbReference>
<dbReference type="SUPFAM" id="SSF48452">
    <property type="entry name" value="TPR-like"/>
    <property type="match status" value="1"/>
</dbReference>
<evidence type="ECO:0000313" key="2">
    <source>
        <dbReference type="Proteomes" id="UP000035350"/>
    </source>
</evidence>
<dbReference type="Pfam" id="PF18801">
    <property type="entry name" value="RapH_N"/>
    <property type="match status" value="1"/>
</dbReference>
<proteinExistence type="predicted"/>
<dbReference type="Gene3D" id="1.25.40.10">
    <property type="entry name" value="Tetratricopeptide repeat domain"/>
    <property type="match status" value="1"/>
</dbReference>